<evidence type="ECO:0000313" key="1">
    <source>
        <dbReference type="EMBL" id="OCH91737.1"/>
    </source>
</evidence>
<gene>
    <name evidence="1" type="ORF">OBBRIDRAFT_886743</name>
</gene>
<sequence>MALNLSKESLSQIFLEAKRRYSEYDRRWIWLAHICHDWREISLSCPDLWYKILLDGTRRIDVELLKVFLERAQGRLAEIQTIDQDIIPDSHQIQIIETILSSAEHIGSLIIDVLKMFDVYPFDRRMSNLKTLHLFRQWGMDLPEFLPTADQFPSLRSLELAGNMSPWRWPLPLFASLTKLNLDNCWHDYTMDELLDILDICSSLQDLRFDRSLPHASGSIVEDGQRRSSSHCVTSDVAFCPSV</sequence>
<dbReference type="OrthoDB" id="2801457at2759"/>
<protein>
    <recommendedName>
        <fullName evidence="3">F-box domain-containing protein</fullName>
    </recommendedName>
</protein>
<proteinExistence type="predicted"/>
<accession>A0A8E2DLN1</accession>
<keyword evidence="2" id="KW-1185">Reference proteome</keyword>
<reference evidence="1 2" key="1">
    <citation type="submission" date="2016-07" db="EMBL/GenBank/DDBJ databases">
        <title>Draft genome of the white-rot fungus Obba rivulosa 3A-2.</title>
        <authorList>
            <consortium name="DOE Joint Genome Institute"/>
            <person name="Miettinen O."/>
            <person name="Riley R."/>
            <person name="Acob R."/>
            <person name="Barry K."/>
            <person name="Cullen D."/>
            <person name="De Vries R."/>
            <person name="Hainaut M."/>
            <person name="Hatakka A."/>
            <person name="Henrissat B."/>
            <person name="Hilden K."/>
            <person name="Kuo R."/>
            <person name="Labutti K."/>
            <person name="Lipzen A."/>
            <person name="Makela M.R."/>
            <person name="Sandor L."/>
            <person name="Spatafora J.W."/>
            <person name="Grigoriev I.V."/>
            <person name="Hibbett D.S."/>
        </authorList>
    </citation>
    <scope>NUCLEOTIDE SEQUENCE [LARGE SCALE GENOMIC DNA]</scope>
    <source>
        <strain evidence="1 2">3A-2</strain>
    </source>
</reference>
<organism evidence="1 2">
    <name type="scientific">Obba rivulosa</name>
    <dbReference type="NCBI Taxonomy" id="1052685"/>
    <lineage>
        <taxon>Eukaryota</taxon>
        <taxon>Fungi</taxon>
        <taxon>Dikarya</taxon>
        <taxon>Basidiomycota</taxon>
        <taxon>Agaricomycotina</taxon>
        <taxon>Agaricomycetes</taxon>
        <taxon>Polyporales</taxon>
        <taxon>Gelatoporiaceae</taxon>
        <taxon>Obba</taxon>
    </lineage>
</organism>
<dbReference type="AlphaFoldDB" id="A0A8E2DLN1"/>
<name>A0A8E2DLN1_9APHY</name>
<dbReference type="InterPro" id="IPR032675">
    <property type="entry name" value="LRR_dom_sf"/>
</dbReference>
<dbReference type="Gene3D" id="3.80.10.10">
    <property type="entry name" value="Ribonuclease Inhibitor"/>
    <property type="match status" value="1"/>
</dbReference>
<dbReference type="EMBL" id="KV722380">
    <property type="protein sequence ID" value="OCH91737.1"/>
    <property type="molecule type" value="Genomic_DNA"/>
</dbReference>
<dbReference type="SUPFAM" id="SSF52047">
    <property type="entry name" value="RNI-like"/>
    <property type="match status" value="1"/>
</dbReference>
<dbReference type="Proteomes" id="UP000250043">
    <property type="component" value="Unassembled WGS sequence"/>
</dbReference>
<evidence type="ECO:0008006" key="3">
    <source>
        <dbReference type="Google" id="ProtNLM"/>
    </source>
</evidence>
<evidence type="ECO:0000313" key="2">
    <source>
        <dbReference type="Proteomes" id="UP000250043"/>
    </source>
</evidence>